<gene>
    <name evidence="1" type="ORF">PILCRDRAFT_824306</name>
</gene>
<protein>
    <submittedName>
        <fullName evidence="1">Uncharacterized protein</fullName>
    </submittedName>
</protein>
<sequence length="63" mass="6536">MISKQQAGAAGVDWGLLEALTNTFYVSGCHSATSSNFHATGSCFGRCFSPPLLLVTQCPGNGQ</sequence>
<dbReference type="AlphaFoldDB" id="A0A0C3FEV8"/>
<accession>A0A0C3FEV8</accession>
<organism evidence="1 2">
    <name type="scientific">Piloderma croceum (strain F 1598)</name>
    <dbReference type="NCBI Taxonomy" id="765440"/>
    <lineage>
        <taxon>Eukaryota</taxon>
        <taxon>Fungi</taxon>
        <taxon>Dikarya</taxon>
        <taxon>Basidiomycota</taxon>
        <taxon>Agaricomycotina</taxon>
        <taxon>Agaricomycetes</taxon>
        <taxon>Agaricomycetidae</taxon>
        <taxon>Atheliales</taxon>
        <taxon>Atheliaceae</taxon>
        <taxon>Piloderma</taxon>
    </lineage>
</organism>
<evidence type="ECO:0000313" key="1">
    <source>
        <dbReference type="EMBL" id="KIM78426.1"/>
    </source>
</evidence>
<name>A0A0C3FEV8_PILCF</name>
<dbReference type="InParanoid" id="A0A0C3FEV8"/>
<dbReference type="Proteomes" id="UP000054166">
    <property type="component" value="Unassembled WGS sequence"/>
</dbReference>
<reference evidence="2" key="2">
    <citation type="submission" date="2015-01" db="EMBL/GenBank/DDBJ databases">
        <title>Evolutionary Origins and Diversification of the Mycorrhizal Mutualists.</title>
        <authorList>
            <consortium name="DOE Joint Genome Institute"/>
            <consortium name="Mycorrhizal Genomics Consortium"/>
            <person name="Kohler A."/>
            <person name="Kuo A."/>
            <person name="Nagy L.G."/>
            <person name="Floudas D."/>
            <person name="Copeland A."/>
            <person name="Barry K.W."/>
            <person name="Cichocki N."/>
            <person name="Veneault-Fourrey C."/>
            <person name="LaButti K."/>
            <person name="Lindquist E.A."/>
            <person name="Lipzen A."/>
            <person name="Lundell T."/>
            <person name="Morin E."/>
            <person name="Murat C."/>
            <person name="Riley R."/>
            <person name="Ohm R."/>
            <person name="Sun H."/>
            <person name="Tunlid A."/>
            <person name="Henrissat B."/>
            <person name="Grigoriev I.V."/>
            <person name="Hibbett D.S."/>
            <person name="Martin F."/>
        </authorList>
    </citation>
    <scope>NUCLEOTIDE SEQUENCE [LARGE SCALE GENOMIC DNA]</scope>
    <source>
        <strain evidence="2">F 1598</strain>
    </source>
</reference>
<reference evidence="1 2" key="1">
    <citation type="submission" date="2014-04" db="EMBL/GenBank/DDBJ databases">
        <authorList>
            <consortium name="DOE Joint Genome Institute"/>
            <person name="Kuo A."/>
            <person name="Tarkka M."/>
            <person name="Buscot F."/>
            <person name="Kohler A."/>
            <person name="Nagy L.G."/>
            <person name="Floudas D."/>
            <person name="Copeland A."/>
            <person name="Barry K.W."/>
            <person name="Cichocki N."/>
            <person name="Veneault-Fourrey C."/>
            <person name="LaButti K."/>
            <person name="Lindquist E.A."/>
            <person name="Lipzen A."/>
            <person name="Lundell T."/>
            <person name="Morin E."/>
            <person name="Murat C."/>
            <person name="Sun H."/>
            <person name="Tunlid A."/>
            <person name="Henrissat B."/>
            <person name="Grigoriev I.V."/>
            <person name="Hibbett D.S."/>
            <person name="Martin F."/>
            <person name="Nordberg H.P."/>
            <person name="Cantor M.N."/>
            <person name="Hua S.X."/>
        </authorList>
    </citation>
    <scope>NUCLEOTIDE SEQUENCE [LARGE SCALE GENOMIC DNA]</scope>
    <source>
        <strain evidence="1 2">F 1598</strain>
    </source>
</reference>
<dbReference type="EMBL" id="KN833016">
    <property type="protein sequence ID" value="KIM78426.1"/>
    <property type="molecule type" value="Genomic_DNA"/>
</dbReference>
<dbReference type="HOGENOM" id="CLU_2886642_0_0_1"/>
<proteinExistence type="predicted"/>
<evidence type="ECO:0000313" key="2">
    <source>
        <dbReference type="Proteomes" id="UP000054166"/>
    </source>
</evidence>
<keyword evidence="2" id="KW-1185">Reference proteome</keyword>